<comment type="pathway">
    <text evidence="2">Organic acid metabolism; propanoate degradation.</text>
</comment>
<keyword evidence="8" id="KW-0411">Iron-sulfur</keyword>
<keyword evidence="6" id="KW-0479">Metal-binding</keyword>
<evidence type="ECO:0000259" key="12">
    <source>
        <dbReference type="Pfam" id="PF00694"/>
    </source>
</evidence>
<keyword evidence="9" id="KW-0456">Lyase</keyword>
<dbReference type="OrthoDB" id="9764318at2"/>
<comment type="catalytic activity">
    <reaction evidence="10">
        <text>citrate = D-threo-isocitrate</text>
        <dbReference type="Rhea" id="RHEA:10336"/>
        <dbReference type="ChEBI" id="CHEBI:15562"/>
        <dbReference type="ChEBI" id="CHEBI:16947"/>
        <dbReference type="EC" id="4.2.1.3"/>
    </reaction>
</comment>
<dbReference type="GO" id="GO:0051539">
    <property type="term" value="F:4 iron, 4 sulfur cluster binding"/>
    <property type="evidence" value="ECO:0007669"/>
    <property type="project" value="UniProtKB-KW"/>
</dbReference>
<dbReference type="PANTHER" id="PTHR11670">
    <property type="entry name" value="ACONITASE/IRON-RESPONSIVE ELEMENT FAMILY MEMBER"/>
    <property type="match status" value="1"/>
</dbReference>
<dbReference type="PRINTS" id="PR00415">
    <property type="entry name" value="ACONITASE"/>
</dbReference>
<dbReference type="FunFam" id="3.30.499.10:FF:000015">
    <property type="entry name" value="Aconitate hydratase 1"/>
    <property type="match status" value="1"/>
</dbReference>
<evidence type="ECO:0000256" key="8">
    <source>
        <dbReference type="ARBA" id="ARBA00023014"/>
    </source>
</evidence>
<dbReference type="Gene3D" id="3.30.499.10">
    <property type="entry name" value="Aconitase, domain 3"/>
    <property type="match status" value="2"/>
</dbReference>
<dbReference type="NCBIfam" id="NF006757">
    <property type="entry name" value="PRK09277.1"/>
    <property type="match status" value="1"/>
</dbReference>
<dbReference type="Proteomes" id="UP000054911">
    <property type="component" value="Unassembled WGS sequence"/>
</dbReference>
<dbReference type="InterPro" id="IPR001030">
    <property type="entry name" value="Acoase/IPM_deHydtase_lsu_aba"/>
</dbReference>
<dbReference type="InterPro" id="IPR015928">
    <property type="entry name" value="Aconitase/3IPM_dehydase_swvl"/>
</dbReference>
<accession>A0A158E4V7</accession>
<sequence>MNTANRKPLPGSSLEYFDARAAVEAIAPGAYDTLPYTSRVLAENLVRRCDPAILEQSLLQLVERKRERDFPWFPARVVCHDILGQTALVDLAGLRDAIADQGGDPAKVNPVVPVQLIVDHSLAVECGGFDPDAFAKNRAIEDRRNEDRFDFINWTKKAFKNVDVIPPGNGIMHQINLERMSPVIHAVDGIAYPDTLVGTDSHTPHVDALGVIAIGVGGLEAENVMLGRASWMRLPDIVGVELSGKRQPGITATDIVLALTEFLRKEKVVGAYLEFYGEGASSLTLGDRATISNMAPEYGATAAMFYIDEQTIEYLRLTGREDKQVGLVEQYAKTAGLWADSLTRAEYERVLRFDLSSVVRNMAGPSNPHKRLPVSELATRGIAGKWDDTPGQMPDGAVIIAAITSCTNTSNPRNVIAAALLARNANAQGLTRKPWVKSSLAPGSKAVELYLQEAGLLPDLEQLGFGIVAFACTTCNGMSGALDPAIQQEIIDRDLYATAVLSGNRNFDGRIHPYAKQAFLASPPLVVAYAIAGTIRFDIERDALGIGANGQPVYLKDIWPSDEEIDAIVKQSVKPEQFRKVYEPMFALTPASGEAISPLYDWRAQSTYIRRPPYWEGALAGERTLTGMRPLAVLGDNITTDHLSPSNAILANSAAGEYLAKMGLPEEDFNSYATHRGDHLTAQRATFANPTLINEMAVVDGQQKKGSLARVEPEGRVTRMWEAIETYMARKQPLIIVAGADYGQGSSRDWAAKGVRLAGVEAIVAEGFERIHRTNLIGMGVLPLEFKPGANRQTFGIDGTETFDVIGERKPRADLTLIVHRANGERVEVPVTCRLDTAEEVSIYEAGGVLQRFAQDFLESSKEAA</sequence>
<evidence type="ECO:0000256" key="1">
    <source>
        <dbReference type="ARBA" id="ARBA00001966"/>
    </source>
</evidence>
<dbReference type="FunFam" id="3.30.499.10:FF:000014">
    <property type="entry name" value="Aconitate hydratase 1"/>
    <property type="match status" value="1"/>
</dbReference>
<dbReference type="InterPro" id="IPR015931">
    <property type="entry name" value="Acnase/IPM_dHydase_lsu_aba_1/3"/>
</dbReference>
<proteinExistence type="inferred from homology"/>
<evidence type="ECO:0000313" key="13">
    <source>
        <dbReference type="EMBL" id="SAL01879.1"/>
    </source>
</evidence>
<evidence type="ECO:0000313" key="14">
    <source>
        <dbReference type="Proteomes" id="UP000054911"/>
    </source>
</evidence>
<protein>
    <recommendedName>
        <fullName evidence="4">aconitate hydratase</fullName>
        <ecNumber evidence="4">4.2.1.3</ecNumber>
    </recommendedName>
</protein>
<dbReference type="FunFam" id="3.20.19.10:FF:000006">
    <property type="entry name" value="Aconitate hydratase 1"/>
    <property type="match status" value="1"/>
</dbReference>
<reference evidence="13" key="1">
    <citation type="submission" date="2016-01" db="EMBL/GenBank/DDBJ databases">
        <authorList>
            <person name="Peeters C."/>
        </authorList>
    </citation>
    <scope>NUCLEOTIDE SEQUENCE [LARGE SCALE GENOMIC DNA]</scope>
    <source>
        <strain evidence="13">LMG 29323</strain>
    </source>
</reference>
<dbReference type="STRING" id="1777141.AWB80_08229"/>
<feature type="domain" description="Aconitase A/isopropylmalate dehydratase small subunit swivel" evidence="12">
    <location>
        <begin position="657"/>
        <end position="788"/>
    </location>
</feature>
<evidence type="ECO:0000256" key="10">
    <source>
        <dbReference type="ARBA" id="ARBA00023501"/>
    </source>
</evidence>
<evidence type="ECO:0000256" key="5">
    <source>
        <dbReference type="ARBA" id="ARBA00022485"/>
    </source>
</evidence>
<comment type="similarity">
    <text evidence="3">Belongs to the aconitase/IPM isomerase family.</text>
</comment>
<dbReference type="EC" id="4.2.1.3" evidence="4"/>
<evidence type="ECO:0000259" key="11">
    <source>
        <dbReference type="Pfam" id="PF00330"/>
    </source>
</evidence>
<evidence type="ECO:0000256" key="7">
    <source>
        <dbReference type="ARBA" id="ARBA00023004"/>
    </source>
</evidence>
<dbReference type="GO" id="GO:0003994">
    <property type="term" value="F:aconitate hydratase activity"/>
    <property type="evidence" value="ECO:0007669"/>
    <property type="project" value="UniProtKB-EC"/>
</dbReference>
<dbReference type="SUPFAM" id="SSF53732">
    <property type="entry name" value="Aconitase iron-sulfur domain"/>
    <property type="match status" value="1"/>
</dbReference>
<organism evidence="13 14">
    <name type="scientific">Caballeronia pedi</name>
    <dbReference type="NCBI Taxonomy" id="1777141"/>
    <lineage>
        <taxon>Bacteria</taxon>
        <taxon>Pseudomonadati</taxon>
        <taxon>Pseudomonadota</taxon>
        <taxon>Betaproteobacteria</taxon>
        <taxon>Burkholderiales</taxon>
        <taxon>Burkholderiaceae</taxon>
        <taxon>Caballeronia</taxon>
    </lineage>
</organism>
<dbReference type="InterPro" id="IPR036008">
    <property type="entry name" value="Aconitase_4Fe-4S_dom"/>
</dbReference>
<dbReference type="InterPro" id="IPR006249">
    <property type="entry name" value="Aconitase/IRP2"/>
</dbReference>
<evidence type="ECO:0000256" key="3">
    <source>
        <dbReference type="ARBA" id="ARBA00007185"/>
    </source>
</evidence>
<dbReference type="EMBL" id="FCOE02000070">
    <property type="protein sequence ID" value="SAL01879.1"/>
    <property type="molecule type" value="Genomic_DNA"/>
</dbReference>
<evidence type="ECO:0000256" key="4">
    <source>
        <dbReference type="ARBA" id="ARBA00012926"/>
    </source>
</evidence>
<evidence type="ECO:0000256" key="2">
    <source>
        <dbReference type="ARBA" id="ARBA00005026"/>
    </source>
</evidence>
<dbReference type="AlphaFoldDB" id="A0A158E4V7"/>
<dbReference type="Pfam" id="PF00694">
    <property type="entry name" value="Aconitase_C"/>
    <property type="match status" value="1"/>
</dbReference>
<dbReference type="Gene3D" id="3.20.19.10">
    <property type="entry name" value="Aconitase, domain 4"/>
    <property type="match status" value="1"/>
</dbReference>
<dbReference type="InterPro" id="IPR000573">
    <property type="entry name" value="AconitaseA/IPMdHydase_ssu_swvl"/>
</dbReference>
<name>A0A158E4V7_9BURK</name>
<dbReference type="InterPro" id="IPR012708">
    <property type="entry name" value="2Me_IsoCit_deHydtase_FeS-dep"/>
</dbReference>
<evidence type="ECO:0000256" key="6">
    <source>
        <dbReference type="ARBA" id="ARBA00022723"/>
    </source>
</evidence>
<dbReference type="SUPFAM" id="SSF52016">
    <property type="entry name" value="LeuD/IlvD-like"/>
    <property type="match status" value="1"/>
</dbReference>
<dbReference type="GO" id="GO:0019679">
    <property type="term" value="P:propionate metabolic process, methylcitrate cycle"/>
    <property type="evidence" value="ECO:0007669"/>
    <property type="project" value="InterPro"/>
</dbReference>
<dbReference type="RefSeq" id="WP_061180391.1">
    <property type="nucleotide sequence ID" value="NZ_FCOE02000070.1"/>
</dbReference>
<dbReference type="Pfam" id="PF00330">
    <property type="entry name" value="Aconitase"/>
    <property type="match status" value="1"/>
</dbReference>
<dbReference type="NCBIfam" id="TIGR02333">
    <property type="entry name" value="2met_isocit_dHY"/>
    <property type="match status" value="1"/>
</dbReference>
<keyword evidence="5" id="KW-0004">4Fe-4S</keyword>
<dbReference type="NCBIfam" id="NF009520">
    <property type="entry name" value="PRK12881.1"/>
    <property type="match status" value="1"/>
</dbReference>
<dbReference type="Gene3D" id="6.10.190.10">
    <property type="match status" value="1"/>
</dbReference>
<feature type="domain" description="Aconitase/3-isopropylmalate dehydratase large subunit alpha/beta/alpha" evidence="11">
    <location>
        <begin position="63"/>
        <end position="533"/>
    </location>
</feature>
<comment type="caution">
    <text evidence="13">The sequence shown here is derived from an EMBL/GenBank/DDBJ whole genome shotgun (WGS) entry which is preliminary data.</text>
</comment>
<keyword evidence="7" id="KW-0408">Iron</keyword>
<comment type="cofactor">
    <cofactor evidence="1">
        <name>[4Fe-4S] cluster</name>
        <dbReference type="ChEBI" id="CHEBI:49883"/>
    </cofactor>
</comment>
<evidence type="ECO:0000256" key="9">
    <source>
        <dbReference type="ARBA" id="ARBA00023239"/>
    </source>
</evidence>
<dbReference type="GO" id="GO:0046872">
    <property type="term" value="F:metal ion binding"/>
    <property type="evidence" value="ECO:0007669"/>
    <property type="project" value="UniProtKB-KW"/>
</dbReference>
<gene>
    <name evidence="13" type="ORF">AWB80_08229</name>
</gene>
<keyword evidence="14" id="KW-1185">Reference proteome</keyword>